<keyword evidence="2" id="KW-1185">Reference proteome</keyword>
<proteinExistence type="predicted"/>
<evidence type="ECO:0000313" key="2">
    <source>
        <dbReference type="Proteomes" id="UP001234178"/>
    </source>
</evidence>
<accession>A0ABR0ACA4</accession>
<sequence>MECGSLLSHSSHTKLSSLHCLVNHSCHLHLFSLLIDIGDKKAAKKSILVKIASSSRPSSHAAIIKPRMLSVYFYEVGVYLECSVDI</sequence>
<reference evidence="1 2" key="1">
    <citation type="journal article" date="2023" name="Nucleic Acids Res.">
        <title>The hologenome of Daphnia magna reveals possible DNA methylation and microbiome-mediated evolution of the host genome.</title>
        <authorList>
            <person name="Chaturvedi A."/>
            <person name="Li X."/>
            <person name="Dhandapani V."/>
            <person name="Marshall H."/>
            <person name="Kissane S."/>
            <person name="Cuenca-Cambronero M."/>
            <person name="Asole G."/>
            <person name="Calvet F."/>
            <person name="Ruiz-Romero M."/>
            <person name="Marangio P."/>
            <person name="Guigo R."/>
            <person name="Rago D."/>
            <person name="Mirbahai L."/>
            <person name="Eastwood N."/>
            <person name="Colbourne J.K."/>
            <person name="Zhou J."/>
            <person name="Mallon E."/>
            <person name="Orsini L."/>
        </authorList>
    </citation>
    <scope>NUCLEOTIDE SEQUENCE [LARGE SCALE GENOMIC DNA]</scope>
    <source>
        <strain evidence="1">LRV0_1</strain>
    </source>
</reference>
<name>A0ABR0ACA4_9CRUS</name>
<protein>
    <submittedName>
        <fullName evidence="1">Uncharacterized protein</fullName>
    </submittedName>
</protein>
<organism evidence="1 2">
    <name type="scientific">Daphnia magna</name>
    <dbReference type="NCBI Taxonomy" id="35525"/>
    <lineage>
        <taxon>Eukaryota</taxon>
        <taxon>Metazoa</taxon>
        <taxon>Ecdysozoa</taxon>
        <taxon>Arthropoda</taxon>
        <taxon>Crustacea</taxon>
        <taxon>Branchiopoda</taxon>
        <taxon>Diplostraca</taxon>
        <taxon>Cladocera</taxon>
        <taxon>Anomopoda</taxon>
        <taxon>Daphniidae</taxon>
        <taxon>Daphnia</taxon>
    </lineage>
</organism>
<comment type="caution">
    <text evidence="1">The sequence shown here is derived from an EMBL/GenBank/DDBJ whole genome shotgun (WGS) entry which is preliminary data.</text>
</comment>
<dbReference type="EMBL" id="JAOYFB010000037">
    <property type="protein sequence ID" value="KAK4022615.1"/>
    <property type="molecule type" value="Genomic_DNA"/>
</dbReference>
<dbReference type="Proteomes" id="UP001234178">
    <property type="component" value="Unassembled WGS sequence"/>
</dbReference>
<gene>
    <name evidence="1" type="ORF">OUZ56_008073</name>
</gene>
<evidence type="ECO:0000313" key="1">
    <source>
        <dbReference type="EMBL" id="KAK4022615.1"/>
    </source>
</evidence>